<keyword evidence="2" id="KW-1185">Reference proteome</keyword>
<comment type="caution">
    <text evidence="1">The sequence shown here is derived from an EMBL/GenBank/DDBJ whole genome shotgun (WGS) entry which is preliminary data.</text>
</comment>
<dbReference type="InterPro" id="IPR016197">
    <property type="entry name" value="Chromo-like_dom_sf"/>
</dbReference>
<dbReference type="EMBL" id="DAKRPA010000262">
    <property type="protein sequence ID" value="DAZ94215.1"/>
    <property type="molecule type" value="Genomic_DNA"/>
</dbReference>
<evidence type="ECO:0000313" key="2">
    <source>
        <dbReference type="Proteomes" id="UP001146120"/>
    </source>
</evidence>
<dbReference type="Gene3D" id="2.40.50.40">
    <property type="match status" value="1"/>
</dbReference>
<accession>A0AAV2YJH3</accession>
<dbReference type="Proteomes" id="UP001146120">
    <property type="component" value="Unassembled WGS sequence"/>
</dbReference>
<organism evidence="1 2">
    <name type="scientific">Lagenidium giganteum</name>
    <dbReference type="NCBI Taxonomy" id="4803"/>
    <lineage>
        <taxon>Eukaryota</taxon>
        <taxon>Sar</taxon>
        <taxon>Stramenopiles</taxon>
        <taxon>Oomycota</taxon>
        <taxon>Peronosporomycetes</taxon>
        <taxon>Pythiales</taxon>
        <taxon>Pythiaceae</taxon>
    </lineage>
</organism>
<sequence length="107" mass="12897">MINENVAKLILPRNLKRLHSSFNVNLLSHKLLKKRQFNRKSEWFVKWHGLPEKDLKKLSHWRQLLQSFKNRQREIKQVRGDVVMPRYYGQHVITTAESRRILPQKSG</sequence>
<dbReference type="AlphaFoldDB" id="A0AAV2YJH3"/>
<dbReference type="SUPFAM" id="SSF54160">
    <property type="entry name" value="Chromo domain-like"/>
    <property type="match status" value="1"/>
</dbReference>
<proteinExistence type="predicted"/>
<reference evidence="1" key="1">
    <citation type="submission" date="2022-11" db="EMBL/GenBank/DDBJ databases">
        <authorList>
            <person name="Morgan W.R."/>
            <person name="Tartar A."/>
        </authorList>
    </citation>
    <scope>NUCLEOTIDE SEQUENCE</scope>
    <source>
        <strain evidence="1">ARSEF 373</strain>
    </source>
</reference>
<protein>
    <submittedName>
        <fullName evidence="1">Uncharacterized protein</fullName>
    </submittedName>
</protein>
<reference evidence="1" key="2">
    <citation type="journal article" date="2023" name="Microbiol Resour">
        <title>Decontamination and Annotation of the Draft Genome Sequence of the Oomycete Lagenidium giganteum ARSEF 373.</title>
        <authorList>
            <person name="Morgan W.R."/>
            <person name="Tartar A."/>
        </authorList>
    </citation>
    <scope>NUCLEOTIDE SEQUENCE</scope>
    <source>
        <strain evidence="1">ARSEF 373</strain>
    </source>
</reference>
<evidence type="ECO:0000313" key="1">
    <source>
        <dbReference type="EMBL" id="DAZ94215.1"/>
    </source>
</evidence>
<gene>
    <name evidence="1" type="ORF">N0F65_001065</name>
</gene>
<name>A0AAV2YJH3_9STRA</name>